<dbReference type="InterPro" id="IPR036734">
    <property type="entry name" value="Neur_chan_lig-bd_sf"/>
</dbReference>
<evidence type="ECO:0000256" key="2">
    <source>
        <dbReference type="ARBA" id="ARBA00022448"/>
    </source>
</evidence>
<comment type="similarity">
    <text evidence="1">Belongs to the ligand-gated ion channel (TC 1.A.9) family. Acetylcholine receptor (TC 1.A.9.1) subfamily.</text>
</comment>
<evidence type="ECO:0000256" key="12">
    <source>
        <dbReference type="ARBA" id="ARBA00023286"/>
    </source>
</evidence>
<keyword evidence="5 15" id="KW-1133">Transmembrane helix</keyword>
<keyword evidence="6" id="KW-0770">Synapse</keyword>
<keyword evidence="11" id="KW-0325">Glycoprotein</keyword>
<evidence type="ECO:0000256" key="8">
    <source>
        <dbReference type="ARBA" id="ARBA00023136"/>
    </source>
</evidence>
<comment type="caution">
    <text evidence="15">Lacks conserved residue(s) required for the propagation of feature annotation.</text>
</comment>
<dbReference type="InterPro" id="IPR006029">
    <property type="entry name" value="Neurotrans-gated_channel_TM"/>
</dbReference>
<keyword evidence="13 15" id="KW-0407">Ion channel</keyword>
<keyword evidence="9" id="KW-1015">Disulfide bond</keyword>
<comment type="subcellular location">
    <subcellularLocation>
        <location evidence="14">Synaptic cell membrane</location>
        <topology evidence="14">Multi-pass membrane protein</topology>
    </subcellularLocation>
</comment>
<dbReference type="InterPro" id="IPR038050">
    <property type="entry name" value="Neuro_actylchol_rec"/>
</dbReference>
<evidence type="ECO:0000256" key="7">
    <source>
        <dbReference type="ARBA" id="ARBA00023065"/>
    </source>
</evidence>
<keyword evidence="10" id="KW-0675">Receptor</keyword>
<evidence type="ECO:0000256" key="5">
    <source>
        <dbReference type="ARBA" id="ARBA00022989"/>
    </source>
</evidence>
<evidence type="ECO:0000256" key="9">
    <source>
        <dbReference type="ARBA" id="ARBA00023157"/>
    </source>
</evidence>
<dbReference type="Gene3D" id="1.20.58.390">
    <property type="entry name" value="Neurotransmitter-gated ion-channel transmembrane domain"/>
    <property type="match status" value="1"/>
</dbReference>
<dbReference type="PRINTS" id="PR00252">
    <property type="entry name" value="NRIONCHANNEL"/>
</dbReference>
<accession>A0AAD9NGX3</accession>
<name>A0AAD9NGX3_9ANNE</name>
<dbReference type="EMBL" id="JAODUP010000006">
    <property type="protein sequence ID" value="KAK2169882.1"/>
    <property type="molecule type" value="Genomic_DNA"/>
</dbReference>
<dbReference type="GO" id="GO:0004888">
    <property type="term" value="F:transmembrane signaling receptor activity"/>
    <property type="evidence" value="ECO:0007669"/>
    <property type="project" value="InterPro"/>
</dbReference>
<feature type="domain" description="Neurotransmitter-gated ion-channel transmembrane" evidence="17">
    <location>
        <begin position="241"/>
        <end position="271"/>
    </location>
</feature>
<evidence type="ECO:0000259" key="17">
    <source>
        <dbReference type="Pfam" id="PF02932"/>
    </source>
</evidence>
<reference evidence="18" key="1">
    <citation type="journal article" date="2023" name="Mol. Biol. Evol.">
        <title>Third-Generation Sequencing Reveals the Adaptive Role of the Epigenome in Three Deep-Sea Polychaetes.</title>
        <authorList>
            <person name="Perez M."/>
            <person name="Aroh O."/>
            <person name="Sun Y."/>
            <person name="Lan Y."/>
            <person name="Juniper S.K."/>
            <person name="Young C.R."/>
            <person name="Angers B."/>
            <person name="Qian P.Y."/>
        </authorList>
    </citation>
    <scope>NUCLEOTIDE SEQUENCE</scope>
    <source>
        <strain evidence="18">P08H-3</strain>
    </source>
</reference>
<evidence type="ECO:0000256" key="1">
    <source>
        <dbReference type="ARBA" id="ARBA00009237"/>
    </source>
</evidence>
<evidence type="ECO:0000256" key="4">
    <source>
        <dbReference type="ARBA" id="ARBA00022692"/>
    </source>
</evidence>
<dbReference type="InterPro" id="IPR002394">
    <property type="entry name" value="Nicotinic_acetylcholine_rcpt"/>
</dbReference>
<feature type="transmembrane region" description="Helical" evidence="15">
    <location>
        <begin position="236"/>
        <end position="258"/>
    </location>
</feature>
<sequence>MKHPSRISHPGFEASSWRSVANCATSLPMGDALSDFNKQYSKPQFPEESSTEQLLHIVHHMISALICRSLANFATYQLRLVWKDILLRWDPEDFGQVDHVRVPTDKIWTPDIVLYNYADDRLREFRDAFAVVSYIGDVLWIPQAIFKSSCVIDITHFPFDEQVCRLKFGSWTYDGFKLDLAFFNELEAIDLNDYIVSNEWTVIEHPAKKNTAYYPCCKEPYPDLTFSLRLRRKVAFYNYILILPCVLLSSLTLVLFWLPPESPAKMVLEVLKVIIRFTIHVAGSKPGVAYGYEMFHPFHLIFPSSSSSAVCPR</sequence>
<keyword evidence="3" id="KW-1003">Cell membrane</keyword>
<gene>
    <name evidence="18" type="ORF">LSH36_6g07048</name>
</gene>
<dbReference type="PANTHER" id="PTHR18945">
    <property type="entry name" value="NEUROTRANSMITTER GATED ION CHANNEL"/>
    <property type="match status" value="1"/>
</dbReference>
<dbReference type="AlphaFoldDB" id="A0AAD9NGX3"/>
<keyword evidence="8 15" id="KW-0472">Membrane</keyword>
<organism evidence="18 19">
    <name type="scientific">Paralvinella palmiformis</name>
    <dbReference type="NCBI Taxonomy" id="53620"/>
    <lineage>
        <taxon>Eukaryota</taxon>
        <taxon>Metazoa</taxon>
        <taxon>Spiralia</taxon>
        <taxon>Lophotrochozoa</taxon>
        <taxon>Annelida</taxon>
        <taxon>Polychaeta</taxon>
        <taxon>Sedentaria</taxon>
        <taxon>Canalipalpata</taxon>
        <taxon>Terebellida</taxon>
        <taxon>Terebelliformia</taxon>
        <taxon>Alvinellidae</taxon>
        <taxon>Paralvinella</taxon>
    </lineage>
</organism>
<evidence type="ECO:0000256" key="14">
    <source>
        <dbReference type="ARBA" id="ARBA00034099"/>
    </source>
</evidence>
<dbReference type="GO" id="GO:0045211">
    <property type="term" value="C:postsynaptic membrane"/>
    <property type="evidence" value="ECO:0007669"/>
    <property type="project" value="InterPro"/>
</dbReference>
<dbReference type="PRINTS" id="PR00254">
    <property type="entry name" value="NICOTINICR"/>
</dbReference>
<evidence type="ECO:0000256" key="15">
    <source>
        <dbReference type="RuleBase" id="RU000687"/>
    </source>
</evidence>
<dbReference type="SUPFAM" id="SSF90112">
    <property type="entry name" value="Neurotransmitter-gated ion-channel transmembrane pore"/>
    <property type="match status" value="1"/>
</dbReference>
<evidence type="ECO:0000256" key="10">
    <source>
        <dbReference type="ARBA" id="ARBA00023170"/>
    </source>
</evidence>
<dbReference type="InterPro" id="IPR006202">
    <property type="entry name" value="Neur_chan_lig-bd"/>
</dbReference>
<dbReference type="GO" id="GO:0022848">
    <property type="term" value="F:acetylcholine-gated monoatomic cation-selective channel activity"/>
    <property type="evidence" value="ECO:0007669"/>
    <property type="project" value="InterPro"/>
</dbReference>
<comment type="caution">
    <text evidence="18">The sequence shown here is derived from an EMBL/GenBank/DDBJ whole genome shotgun (WGS) entry which is preliminary data.</text>
</comment>
<keyword evidence="2 15" id="KW-0813">Transport</keyword>
<dbReference type="InterPro" id="IPR036719">
    <property type="entry name" value="Neuro-gated_channel_TM_sf"/>
</dbReference>
<protein>
    <recommendedName>
        <fullName evidence="20">Neurotransmitter-gated ion-channel ligand-binding domain-containing protein</fullName>
    </recommendedName>
</protein>
<evidence type="ECO:0000256" key="6">
    <source>
        <dbReference type="ARBA" id="ARBA00023018"/>
    </source>
</evidence>
<keyword evidence="12" id="KW-1071">Ligand-gated ion channel</keyword>
<dbReference type="SUPFAM" id="SSF63712">
    <property type="entry name" value="Nicotinic receptor ligand binding domain-like"/>
    <property type="match status" value="1"/>
</dbReference>
<keyword evidence="4 15" id="KW-0812">Transmembrane</keyword>
<dbReference type="InterPro" id="IPR006201">
    <property type="entry name" value="Neur_channel"/>
</dbReference>
<evidence type="ECO:0000256" key="11">
    <source>
        <dbReference type="ARBA" id="ARBA00023180"/>
    </source>
</evidence>
<evidence type="ECO:0008006" key="20">
    <source>
        <dbReference type="Google" id="ProtNLM"/>
    </source>
</evidence>
<dbReference type="Proteomes" id="UP001208570">
    <property type="component" value="Unassembled WGS sequence"/>
</dbReference>
<evidence type="ECO:0000256" key="13">
    <source>
        <dbReference type="ARBA" id="ARBA00023303"/>
    </source>
</evidence>
<evidence type="ECO:0000313" key="19">
    <source>
        <dbReference type="Proteomes" id="UP001208570"/>
    </source>
</evidence>
<evidence type="ECO:0000313" key="18">
    <source>
        <dbReference type="EMBL" id="KAK2169882.1"/>
    </source>
</evidence>
<dbReference type="FunFam" id="2.70.170.10:FF:000016">
    <property type="entry name" value="Nicotinic acetylcholine receptor subunit"/>
    <property type="match status" value="1"/>
</dbReference>
<keyword evidence="19" id="KW-1185">Reference proteome</keyword>
<feature type="domain" description="Neurotransmitter-gated ion-channel ligand-binding" evidence="16">
    <location>
        <begin position="77"/>
        <end position="234"/>
    </location>
</feature>
<evidence type="ECO:0000256" key="3">
    <source>
        <dbReference type="ARBA" id="ARBA00022475"/>
    </source>
</evidence>
<keyword evidence="7 15" id="KW-0406">Ion transport</keyword>
<dbReference type="Pfam" id="PF02931">
    <property type="entry name" value="Neur_chan_LBD"/>
    <property type="match status" value="1"/>
</dbReference>
<dbReference type="Pfam" id="PF02932">
    <property type="entry name" value="Neur_chan_memb"/>
    <property type="match status" value="1"/>
</dbReference>
<dbReference type="InterPro" id="IPR018000">
    <property type="entry name" value="Neurotransmitter_ion_chnl_CS"/>
</dbReference>
<dbReference type="Gene3D" id="2.70.170.10">
    <property type="entry name" value="Neurotransmitter-gated ion-channel ligand-binding domain"/>
    <property type="match status" value="1"/>
</dbReference>
<evidence type="ECO:0000259" key="16">
    <source>
        <dbReference type="Pfam" id="PF02931"/>
    </source>
</evidence>
<proteinExistence type="inferred from homology"/>
<dbReference type="PROSITE" id="PS00236">
    <property type="entry name" value="NEUROTR_ION_CHANNEL"/>
    <property type="match status" value="1"/>
</dbReference>